<dbReference type="OrthoDB" id="9807778at2"/>
<dbReference type="RefSeq" id="WP_132551513.1">
    <property type="nucleotide sequence ID" value="NZ_SMAA01000025.1"/>
</dbReference>
<dbReference type="SUPFAM" id="SSF53448">
    <property type="entry name" value="Nucleotide-diphospho-sugar transferases"/>
    <property type="match status" value="1"/>
</dbReference>
<dbReference type="GO" id="GO:0005886">
    <property type="term" value="C:plasma membrane"/>
    <property type="evidence" value="ECO:0007669"/>
    <property type="project" value="TreeGrafter"/>
</dbReference>
<dbReference type="Pfam" id="PF00535">
    <property type="entry name" value="Glycos_transf_2"/>
    <property type="match status" value="1"/>
</dbReference>
<dbReference type="GO" id="GO:0016740">
    <property type="term" value="F:transferase activity"/>
    <property type="evidence" value="ECO:0007669"/>
    <property type="project" value="UniProtKB-KW"/>
</dbReference>
<feature type="domain" description="Glycosyltransferase 2-like" evidence="1">
    <location>
        <begin position="6"/>
        <end position="90"/>
    </location>
</feature>
<reference evidence="2 3" key="1">
    <citation type="submission" date="2019-03" db="EMBL/GenBank/DDBJ databases">
        <title>Genomic Encyclopedia of Type Strains, Phase IV (KMG-IV): sequencing the most valuable type-strain genomes for metagenomic binning, comparative biology and taxonomic classification.</title>
        <authorList>
            <person name="Goeker M."/>
        </authorList>
    </citation>
    <scope>NUCLEOTIDE SEQUENCE [LARGE SCALE GENOMIC DNA]</scope>
    <source>
        <strain evidence="2 3">DSM 20467</strain>
    </source>
</reference>
<sequence>MCNLVTILVPCYNEEAVLGQFYKRTTQVLSTLKEHFEILFINDGSNDHTLNIIKNFHKNDSRVSYIDLSRNFGKEIAMLAGIDFSHGDPCVLA</sequence>
<organism evidence="2 3">
    <name type="scientific">Pectinatus cerevisiiphilus</name>
    <dbReference type="NCBI Taxonomy" id="86956"/>
    <lineage>
        <taxon>Bacteria</taxon>
        <taxon>Bacillati</taxon>
        <taxon>Bacillota</taxon>
        <taxon>Negativicutes</taxon>
        <taxon>Selenomonadales</taxon>
        <taxon>Selenomonadaceae</taxon>
        <taxon>Pectinatus</taxon>
    </lineage>
</organism>
<keyword evidence="3" id="KW-1185">Reference proteome</keyword>
<accession>A0A4R3K238</accession>
<dbReference type="PANTHER" id="PTHR48090">
    <property type="entry name" value="UNDECAPRENYL-PHOSPHATE 4-DEOXY-4-FORMAMIDO-L-ARABINOSE TRANSFERASE-RELATED"/>
    <property type="match status" value="1"/>
</dbReference>
<dbReference type="PANTHER" id="PTHR48090:SF8">
    <property type="entry name" value="GLYCOSYLTRANSFERASE CSBB-RELATED"/>
    <property type="match status" value="1"/>
</dbReference>
<dbReference type="AlphaFoldDB" id="A0A4R3K238"/>
<dbReference type="Proteomes" id="UP000295188">
    <property type="component" value="Unassembled WGS sequence"/>
</dbReference>
<name>A0A4R3K238_9FIRM</name>
<dbReference type="InterPro" id="IPR001173">
    <property type="entry name" value="Glyco_trans_2-like"/>
</dbReference>
<protein>
    <submittedName>
        <fullName evidence="2">Glycosyl transferase family 2</fullName>
    </submittedName>
</protein>
<dbReference type="InterPro" id="IPR050256">
    <property type="entry name" value="Glycosyltransferase_2"/>
</dbReference>
<dbReference type="Gene3D" id="3.90.550.10">
    <property type="entry name" value="Spore Coat Polysaccharide Biosynthesis Protein SpsA, Chain A"/>
    <property type="match status" value="1"/>
</dbReference>
<dbReference type="InterPro" id="IPR029044">
    <property type="entry name" value="Nucleotide-diphossugar_trans"/>
</dbReference>
<gene>
    <name evidence="2" type="ORF">EDC37_12520</name>
</gene>
<keyword evidence="2" id="KW-0808">Transferase</keyword>
<dbReference type="EMBL" id="SMAA01000025">
    <property type="protein sequence ID" value="TCS76029.1"/>
    <property type="molecule type" value="Genomic_DNA"/>
</dbReference>
<evidence type="ECO:0000313" key="2">
    <source>
        <dbReference type="EMBL" id="TCS76029.1"/>
    </source>
</evidence>
<proteinExistence type="predicted"/>
<evidence type="ECO:0000259" key="1">
    <source>
        <dbReference type="Pfam" id="PF00535"/>
    </source>
</evidence>
<comment type="caution">
    <text evidence="2">The sequence shown here is derived from an EMBL/GenBank/DDBJ whole genome shotgun (WGS) entry which is preliminary data.</text>
</comment>
<evidence type="ECO:0000313" key="3">
    <source>
        <dbReference type="Proteomes" id="UP000295188"/>
    </source>
</evidence>